<dbReference type="GO" id="GO:0015562">
    <property type="term" value="F:efflux transmembrane transporter activity"/>
    <property type="evidence" value="ECO:0007669"/>
    <property type="project" value="InterPro"/>
</dbReference>
<evidence type="ECO:0000256" key="4">
    <source>
        <dbReference type="SAM" id="SignalP"/>
    </source>
</evidence>
<dbReference type="GeneID" id="56590717"/>
<dbReference type="PIRSF" id="PIRSF001892">
    <property type="entry name" value="CyaE"/>
    <property type="match status" value="1"/>
</dbReference>
<dbReference type="EMBL" id="LT546645">
    <property type="protein sequence ID" value="SAI69969.1"/>
    <property type="molecule type" value="Genomic_DNA"/>
</dbReference>
<comment type="subcellular location">
    <subcellularLocation>
        <location evidence="2">Cell outer membrane</location>
        <topology evidence="2">Peripheral membrane protein</topology>
    </subcellularLocation>
</comment>
<dbReference type="PANTHER" id="PTHR30203:SF29">
    <property type="entry name" value="PROTEIN CYAE"/>
    <property type="match status" value="1"/>
</dbReference>
<dbReference type="OrthoDB" id="8553524at2"/>
<proteinExistence type="inferred from homology"/>
<dbReference type="SUPFAM" id="SSF56954">
    <property type="entry name" value="Outer membrane efflux proteins (OEP)"/>
    <property type="match status" value="1"/>
</dbReference>
<protein>
    <recommendedName>
        <fullName evidence="2">Protein CyaE</fullName>
    </recommendedName>
</protein>
<evidence type="ECO:0000256" key="3">
    <source>
        <dbReference type="SAM" id="MobiDB-lite"/>
    </source>
</evidence>
<organism evidence="5 6">
    <name type="scientific">Bordetella trematum</name>
    <dbReference type="NCBI Taxonomy" id="123899"/>
    <lineage>
        <taxon>Bacteria</taxon>
        <taxon>Pseudomonadati</taxon>
        <taxon>Pseudomonadota</taxon>
        <taxon>Betaproteobacteria</taxon>
        <taxon>Burkholderiales</taxon>
        <taxon>Alcaligenaceae</taxon>
        <taxon>Bordetella</taxon>
    </lineage>
</organism>
<keyword evidence="2" id="KW-0472">Membrane</keyword>
<dbReference type="RefSeq" id="WP_025512902.1">
    <property type="nucleotide sequence ID" value="NZ_CP016340.1"/>
</dbReference>
<dbReference type="KEGG" id="btrm:SAMEA390648702007"/>
<keyword evidence="6" id="KW-1185">Reference proteome</keyword>
<comment type="function">
    <text evidence="2">CyaE is necessary for transport of calmodulin-sensitive adenylate cyclase-hemolysin (cyclolysin).</text>
</comment>
<dbReference type="eggNOG" id="COG1538">
    <property type="taxonomic scope" value="Bacteria"/>
</dbReference>
<dbReference type="GO" id="GO:0009279">
    <property type="term" value="C:cell outer membrane"/>
    <property type="evidence" value="ECO:0007669"/>
    <property type="project" value="UniProtKB-SubCell"/>
</dbReference>
<dbReference type="Gene3D" id="1.20.1600.10">
    <property type="entry name" value="Outer membrane efflux proteins (OEP)"/>
    <property type="match status" value="1"/>
</dbReference>
<dbReference type="AlphaFoldDB" id="A0A146B0J3"/>
<dbReference type="PANTHER" id="PTHR30203">
    <property type="entry name" value="OUTER MEMBRANE CATION EFFLUX PROTEIN"/>
    <property type="match status" value="1"/>
</dbReference>
<dbReference type="STRING" id="123899.SAMEA3906487_02007"/>
<keyword evidence="2" id="KW-0813">Transport</keyword>
<keyword evidence="2" id="KW-0998">Cell outer membrane</keyword>
<dbReference type="InterPro" id="IPR028351">
    <property type="entry name" value="CyaE"/>
</dbReference>
<dbReference type="Proteomes" id="UP000076825">
    <property type="component" value="Chromosome 1"/>
</dbReference>
<gene>
    <name evidence="5" type="primary">ttgC_3</name>
    <name evidence="5" type="ORF">SAMEA3906487_02007</name>
</gene>
<keyword evidence="2" id="KW-0354">Hemolysis</keyword>
<feature type="chain" id="PRO_5009814776" description="Protein CyaE" evidence="4">
    <location>
        <begin position="34"/>
        <end position="500"/>
    </location>
</feature>
<dbReference type="PATRIC" id="fig|123899.6.peg.2001"/>
<evidence type="ECO:0000256" key="2">
    <source>
        <dbReference type="PIRNR" id="PIRNR001892"/>
    </source>
</evidence>
<evidence type="ECO:0000313" key="5">
    <source>
        <dbReference type="EMBL" id="SAI69969.1"/>
    </source>
</evidence>
<dbReference type="GO" id="GO:0031640">
    <property type="term" value="P:killing of cells of another organism"/>
    <property type="evidence" value="ECO:0007669"/>
    <property type="project" value="UniProtKB-KW"/>
</dbReference>
<comment type="similarity">
    <text evidence="1 2">Belongs to the outer membrane factor (OMF) (TC 1.B.17) family.</text>
</comment>
<keyword evidence="4" id="KW-0732">Signal</keyword>
<accession>A0A146B0J3</accession>
<sequence length="500" mass="52484">MAADWARLRSLRCALLAGAALLLAGCASGTADAPPQAQTAWAPPPTPADWRSLAEQGPAAAANNALAPTVAPQADQTYDLPALIDLAQRNNMATRVAWNQARQAASAVGLTEATFLPMISARAVAGRLKTRHELPRILGERPEVDTSLSGTVPMLTLEWLLFDFGQRAAANQAAHNLSLGANFLFNAVHQKLVFDVTRTYYEYGAARQGRQISEETLANSLAVQDAVLAKRKAGLATSVEEAQVRQLVAQARLRQVRSTGAERNAYQALLDHLGLAPGAVVRIAASDAAPLPSSQELPEGAVLRRALAERPDIMASIASLKAAESGVDMARADFLPKVFLAGFLIGGHNDLSIGPVSGLSNNAVTRGVLLGVSLPLYDGGMRSSRLRDAHDRVHAAQASLERLRNTAMTEIILASNTLETALQAHEAAETLVQTATVTYDAALDAYRVGMGTVTVATEAANGLLTARTARADARAAAQIAAATLALSLGRLDAAPAGSMR</sequence>
<dbReference type="InterPro" id="IPR010131">
    <property type="entry name" value="MdtP/NodT-like"/>
</dbReference>
<evidence type="ECO:0000313" key="6">
    <source>
        <dbReference type="Proteomes" id="UP000076825"/>
    </source>
</evidence>
<dbReference type="Pfam" id="PF02321">
    <property type="entry name" value="OEP"/>
    <property type="match status" value="2"/>
</dbReference>
<dbReference type="PROSITE" id="PS51257">
    <property type="entry name" value="PROKAR_LIPOPROTEIN"/>
    <property type="match status" value="1"/>
</dbReference>
<feature type="signal peptide" evidence="4">
    <location>
        <begin position="1"/>
        <end position="33"/>
    </location>
</feature>
<dbReference type="InterPro" id="IPR003423">
    <property type="entry name" value="OMP_efflux"/>
</dbReference>
<reference evidence="5 6" key="1">
    <citation type="submission" date="2016-04" db="EMBL/GenBank/DDBJ databases">
        <authorList>
            <consortium name="Pathogen Informatics"/>
        </authorList>
    </citation>
    <scope>NUCLEOTIDE SEQUENCE [LARGE SCALE GENOMIC DNA]</scope>
    <source>
        <strain evidence="5 6">H044680328</strain>
    </source>
</reference>
<feature type="region of interest" description="Disordered" evidence="3">
    <location>
        <begin position="33"/>
        <end position="58"/>
    </location>
</feature>
<evidence type="ECO:0000256" key="1">
    <source>
        <dbReference type="ARBA" id="ARBA00007613"/>
    </source>
</evidence>
<name>A0A146B0J3_9BORD</name>
<keyword evidence="2" id="KW-0204">Cytolysis</keyword>